<proteinExistence type="predicted"/>
<dbReference type="Proteomes" id="UP000479000">
    <property type="component" value="Unassembled WGS sequence"/>
</dbReference>
<feature type="non-terminal residue" evidence="1">
    <location>
        <position position="81"/>
    </location>
</feature>
<name>A0A6H5GY21_9HEMI</name>
<gene>
    <name evidence="1" type="ORF">NTEN_LOCUS14273</name>
</gene>
<sequence>MAILSTQRPFHIRPSGGAALRDNIFIKASKALVKALDAMPEQEGDTVRDGEREILILVDRQYWSEISKVFNTTEKLLVSVF</sequence>
<reference evidence="1 2" key="1">
    <citation type="submission" date="2020-02" db="EMBL/GenBank/DDBJ databases">
        <authorList>
            <person name="Ferguson B K."/>
        </authorList>
    </citation>
    <scope>NUCLEOTIDE SEQUENCE [LARGE SCALE GENOMIC DNA]</scope>
</reference>
<keyword evidence="2" id="KW-1185">Reference proteome</keyword>
<evidence type="ECO:0000313" key="1">
    <source>
        <dbReference type="EMBL" id="CAB0009097.1"/>
    </source>
</evidence>
<dbReference type="EMBL" id="CADCXU010021490">
    <property type="protein sequence ID" value="CAB0009097.1"/>
    <property type="molecule type" value="Genomic_DNA"/>
</dbReference>
<evidence type="ECO:0000313" key="2">
    <source>
        <dbReference type="Proteomes" id="UP000479000"/>
    </source>
</evidence>
<organism evidence="1 2">
    <name type="scientific">Nesidiocoris tenuis</name>
    <dbReference type="NCBI Taxonomy" id="355587"/>
    <lineage>
        <taxon>Eukaryota</taxon>
        <taxon>Metazoa</taxon>
        <taxon>Ecdysozoa</taxon>
        <taxon>Arthropoda</taxon>
        <taxon>Hexapoda</taxon>
        <taxon>Insecta</taxon>
        <taxon>Pterygota</taxon>
        <taxon>Neoptera</taxon>
        <taxon>Paraneoptera</taxon>
        <taxon>Hemiptera</taxon>
        <taxon>Heteroptera</taxon>
        <taxon>Panheteroptera</taxon>
        <taxon>Cimicomorpha</taxon>
        <taxon>Miridae</taxon>
        <taxon>Dicyphina</taxon>
        <taxon>Nesidiocoris</taxon>
    </lineage>
</organism>
<accession>A0A6H5GY21</accession>
<protein>
    <submittedName>
        <fullName evidence="1">Uncharacterized protein</fullName>
    </submittedName>
</protein>
<dbReference type="AlphaFoldDB" id="A0A6H5GY21"/>